<organism evidence="2 3">
    <name type="scientific">Diatraea saccharalis</name>
    <name type="common">sugarcane borer</name>
    <dbReference type="NCBI Taxonomy" id="40085"/>
    <lineage>
        <taxon>Eukaryota</taxon>
        <taxon>Metazoa</taxon>
        <taxon>Ecdysozoa</taxon>
        <taxon>Arthropoda</taxon>
        <taxon>Hexapoda</taxon>
        <taxon>Insecta</taxon>
        <taxon>Pterygota</taxon>
        <taxon>Neoptera</taxon>
        <taxon>Endopterygota</taxon>
        <taxon>Lepidoptera</taxon>
        <taxon>Glossata</taxon>
        <taxon>Ditrysia</taxon>
        <taxon>Pyraloidea</taxon>
        <taxon>Crambidae</taxon>
        <taxon>Crambinae</taxon>
        <taxon>Diatraea</taxon>
    </lineage>
</organism>
<reference evidence="2" key="1">
    <citation type="submission" date="2021-12" db="EMBL/GenBank/DDBJ databases">
        <authorList>
            <person name="King R."/>
        </authorList>
    </citation>
    <scope>NUCLEOTIDE SEQUENCE</scope>
</reference>
<evidence type="ECO:0000313" key="3">
    <source>
        <dbReference type="Proteomes" id="UP001153714"/>
    </source>
</evidence>
<accession>A0A9N9R825</accession>
<evidence type="ECO:0000256" key="1">
    <source>
        <dbReference type="SAM" id="Phobius"/>
    </source>
</evidence>
<dbReference type="Proteomes" id="UP001153714">
    <property type="component" value="Chromosome 3"/>
</dbReference>
<gene>
    <name evidence="2" type="ORF">DIATSA_LOCUS8758</name>
</gene>
<reference evidence="2" key="2">
    <citation type="submission" date="2022-10" db="EMBL/GenBank/DDBJ databases">
        <authorList>
            <consortium name="ENA_rothamsted_submissions"/>
            <consortium name="culmorum"/>
            <person name="King R."/>
        </authorList>
    </citation>
    <scope>NUCLEOTIDE SEQUENCE</scope>
</reference>
<keyword evidence="3" id="KW-1185">Reference proteome</keyword>
<proteinExistence type="predicted"/>
<name>A0A9N9R825_9NEOP</name>
<evidence type="ECO:0000313" key="2">
    <source>
        <dbReference type="EMBL" id="CAG9791125.1"/>
    </source>
</evidence>
<keyword evidence="1" id="KW-0472">Membrane</keyword>
<keyword evidence="1" id="KW-1133">Transmembrane helix</keyword>
<keyword evidence="1" id="KW-0812">Transmembrane</keyword>
<dbReference type="EMBL" id="OU893334">
    <property type="protein sequence ID" value="CAG9791125.1"/>
    <property type="molecule type" value="Genomic_DNA"/>
</dbReference>
<sequence>MVGYALKAAEIFLEVIPMYVAEFLLKIFSNGRKRLLYIHIGVKLFFVLLAAWLMKHVLLRVAAWFATLLPEPLGTICTQIATYLQMYY</sequence>
<feature type="transmembrane region" description="Helical" evidence="1">
    <location>
        <begin position="61"/>
        <end position="84"/>
    </location>
</feature>
<dbReference type="AlphaFoldDB" id="A0A9N9R825"/>
<protein>
    <submittedName>
        <fullName evidence="2">Uncharacterized protein</fullName>
    </submittedName>
</protein>
<feature type="transmembrane region" description="Helical" evidence="1">
    <location>
        <begin position="35"/>
        <end position="55"/>
    </location>
</feature>